<dbReference type="SUPFAM" id="SSF46785">
    <property type="entry name" value="Winged helix' DNA-binding domain"/>
    <property type="match status" value="1"/>
</dbReference>
<dbReference type="GO" id="GO:0000976">
    <property type="term" value="F:transcription cis-regulatory region binding"/>
    <property type="evidence" value="ECO:0007669"/>
    <property type="project" value="TreeGrafter"/>
</dbReference>
<dbReference type="FunFam" id="1.10.10.10:FF:000001">
    <property type="entry name" value="LysR family transcriptional regulator"/>
    <property type="match status" value="1"/>
</dbReference>
<dbReference type="InterPro" id="IPR000847">
    <property type="entry name" value="LysR_HTH_N"/>
</dbReference>
<dbReference type="STRING" id="1121869.SAMN03084138_00141"/>
<reference evidence="6 7" key="1">
    <citation type="submission" date="2016-10" db="EMBL/GenBank/DDBJ databases">
        <authorList>
            <person name="de Groot N.N."/>
        </authorList>
    </citation>
    <scope>NUCLEOTIDE SEQUENCE [LARGE SCALE GENOMIC DNA]</scope>
    <source>
        <strain evidence="6 7">DSM 15893</strain>
    </source>
</reference>
<sequence length="300" mass="34077">MEIKWLLDFIALSEHGSFSKAAEARYVTQPAFSRRIRSLENWLGVTLVNRDTLPTRLTEAGDSFVENAKRIANDIHDVRDQLHEQKNASSLVFLSQHSTAISFFPSWIQTLSPLVDNAMVKLVPGNLHSLNEMFMAGNGDFLLTFSSNSLNTPQHKKNQLCIQVGRDTLVAVSAPNEHGEPMHRLDVNEPCRLLAFPDDTYLGELIKEQALNLLPSHYRYQVVCENEMAEGLKAMAVQGFGATWLPSSLIQQELEDGKLVLIDDKLTPIDLRILLYRNRHNVKPEVTRFWFYLAELYGQQ</sequence>
<name>A0A1I5JEW0_9GAMM</name>
<dbReference type="InterPro" id="IPR036388">
    <property type="entry name" value="WH-like_DNA-bd_sf"/>
</dbReference>
<comment type="similarity">
    <text evidence="1">Belongs to the LysR transcriptional regulatory family.</text>
</comment>
<accession>A0A1I5JEW0</accession>
<evidence type="ECO:0000313" key="7">
    <source>
        <dbReference type="Proteomes" id="UP000182692"/>
    </source>
</evidence>
<proteinExistence type="inferred from homology"/>
<evidence type="ECO:0000256" key="4">
    <source>
        <dbReference type="ARBA" id="ARBA00023163"/>
    </source>
</evidence>
<dbReference type="Gene3D" id="1.10.10.10">
    <property type="entry name" value="Winged helix-like DNA-binding domain superfamily/Winged helix DNA-binding domain"/>
    <property type="match status" value="1"/>
</dbReference>
<evidence type="ECO:0000256" key="1">
    <source>
        <dbReference type="ARBA" id="ARBA00009437"/>
    </source>
</evidence>
<dbReference type="SUPFAM" id="SSF53850">
    <property type="entry name" value="Periplasmic binding protein-like II"/>
    <property type="match status" value="1"/>
</dbReference>
<evidence type="ECO:0000256" key="3">
    <source>
        <dbReference type="ARBA" id="ARBA00023125"/>
    </source>
</evidence>
<dbReference type="PROSITE" id="PS50931">
    <property type="entry name" value="HTH_LYSR"/>
    <property type="match status" value="1"/>
</dbReference>
<dbReference type="CDD" id="cd05466">
    <property type="entry name" value="PBP2_LTTR_substrate"/>
    <property type="match status" value="1"/>
</dbReference>
<keyword evidence="3 6" id="KW-0238">DNA-binding</keyword>
<dbReference type="InterPro" id="IPR036390">
    <property type="entry name" value="WH_DNA-bd_sf"/>
</dbReference>
<dbReference type="Pfam" id="PF03466">
    <property type="entry name" value="LysR_substrate"/>
    <property type="match status" value="1"/>
</dbReference>
<evidence type="ECO:0000256" key="2">
    <source>
        <dbReference type="ARBA" id="ARBA00023015"/>
    </source>
</evidence>
<dbReference type="Pfam" id="PF00126">
    <property type="entry name" value="HTH_1"/>
    <property type="match status" value="1"/>
</dbReference>
<dbReference type="PANTHER" id="PTHR30126">
    <property type="entry name" value="HTH-TYPE TRANSCRIPTIONAL REGULATOR"/>
    <property type="match status" value="1"/>
</dbReference>
<protein>
    <submittedName>
        <fullName evidence="6">DNA-binding transcriptional regulator, LysR family</fullName>
    </submittedName>
</protein>
<dbReference type="GO" id="GO:0003700">
    <property type="term" value="F:DNA-binding transcription factor activity"/>
    <property type="evidence" value="ECO:0007669"/>
    <property type="project" value="InterPro"/>
</dbReference>
<evidence type="ECO:0000259" key="5">
    <source>
        <dbReference type="PROSITE" id="PS50931"/>
    </source>
</evidence>
<feature type="domain" description="HTH lysR-type" evidence="5">
    <location>
        <begin position="1"/>
        <end position="58"/>
    </location>
</feature>
<dbReference type="RefSeq" id="WP_074924870.1">
    <property type="nucleotide sequence ID" value="NZ_FOWR01000001.1"/>
</dbReference>
<gene>
    <name evidence="6" type="ORF">SAMN03084138_00141</name>
</gene>
<keyword evidence="2" id="KW-0805">Transcription regulation</keyword>
<dbReference type="PANTHER" id="PTHR30126:SF2">
    <property type="entry name" value="HTH-TYPE TRANSCRIPTIONAL REGULATOR YJIE"/>
    <property type="match status" value="1"/>
</dbReference>
<dbReference type="Proteomes" id="UP000182692">
    <property type="component" value="Unassembled WGS sequence"/>
</dbReference>
<evidence type="ECO:0000313" key="6">
    <source>
        <dbReference type="EMBL" id="SFO71103.1"/>
    </source>
</evidence>
<dbReference type="InterPro" id="IPR005119">
    <property type="entry name" value="LysR_subst-bd"/>
</dbReference>
<dbReference type="PRINTS" id="PR00039">
    <property type="entry name" value="HTHLYSR"/>
</dbReference>
<dbReference type="GeneID" id="35873699"/>
<dbReference type="AlphaFoldDB" id="A0A1I5JEW0"/>
<dbReference type="Gene3D" id="3.40.190.10">
    <property type="entry name" value="Periplasmic binding protein-like II"/>
    <property type="match status" value="2"/>
</dbReference>
<keyword evidence="4" id="KW-0804">Transcription</keyword>
<dbReference type="EMBL" id="FOWR01000001">
    <property type="protein sequence ID" value="SFO71103.1"/>
    <property type="molecule type" value="Genomic_DNA"/>
</dbReference>
<organism evidence="6 7">
    <name type="scientific">Enterovibrio norvegicus DSM 15893</name>
    <dbReference type="NCBI Taxonomy" id="1121869"/>
    <lineage>
        <taxon>Bacteria</taxon>
        <taxon>Pseudomonadati</taxon>
        <taxon>Pseudomonadota</taxon>
        <taxon>Gammaproteobacteria</taxon>
        <taxon>Vibrionales</taxon>
        <taxon>Vibrionaceae</taxon>
        <taxon>Enterovibrio</taxon>
    </lineage>
</organism>
<dbReference type="OrthoDB" id="6971749at2"/>